<dbReference type="AlphaFoldDB" id="A0A7X0SAL6"/>
<gene>
    <name evidence="1" type="ORF">H7E68_05080</name>
</gene>
<comment type="caution">
    <text evidence="1">The sequence shown here is derived from an EMBL/GenBank/DDBJ whole genome shotgun (WGS) entry which is preliminary data.</text>
</comment>
<dbReference type="Proteomes" id="UP000585258">
    <property type="component" value="Unassembled WGS sequence"/>
</dbReference>
<name>A0A7X0SAL6_9CLOT</name>
<protein>
    <recommendedName>
        <fullName evidence="3">Lipoprotein</fullName>
    </recommendedName>
</protein>
<dbReference type="EMBL" id="JACKWY010000002">
    <property type="protein sequence ID" value="MBB6714111.1"/>
    <property type="molecule type" value="Genomic_DNA"/>
</dbReference>
<evidence type="ECO:0000313" key="2">
    <source>
        <dbReference type="Proteomes" id="UP000585258"/>
    </source>
</evidence>
<reference evidence="1 2" key="1">
    <citation type="submission" date="2020-08" db="EMBL/GenBank/DDBJ databases">
        <title>Clostridia isolated from Swiss meat.</title>
        <authorList>
            <person name="Wambui J."/>
            <person name="Stevens M.J.A."/>
            <person name="Stephan R."/>
        </authorList>
    </citation>
    <scope>NUCLEOTIDE SEQUENCE [LARGE SCALE GENOMIC DNA]</scope>
    <source>
        <strain evidence="1 2">CM001</strain>
    </source>
</reference>
<proteinExistence type="predicted"/>
<dbReference type="PROSITE" id="PS51257">
    <property type="entry name" value="PROKAR_LIPOPROTEIN"/>
    <property type="match status" value="1"/>
</dbReference>
<organism evidence="1 2">
    <name type="scientific">Clostridium gasigenes</name>
    <dbReference type="NCBI Taxonomy" id="94869"/>
    <lineage>
        <taxon>Bacteria</taxon>
        <taxon>Bacillati</taxon>
        <taxon>Bacillota</taxon>
        <taxon>Clostridia</taxon>
        <taxon>Eubacteriales</taxon>
        <taxon>Clostridiaceae</taxon>
        <taxon>Clostridium</taxon>
    </lineage>
</organism>
<sequence length="426" mass="48267">MKKRKISLIVVAIAILTMGIGGCSKEKTVIVGTNVQDNKNTGVNISEETINLKADDNTDYVPRYFDGDKIYGTVMSSAGRIVKDGTEEYPILGIMKKNLYTLESDGSIKVTDREPAFYNFGIRESKGIVVDNINDMIESDNIHDIYYYDDKIGEKRKLGKTYSLNNKESIGRREGKTQMIQGQSEFAYTILNGRQNEVRESKMDVEGKVSGEDKLLNLQILGVNNGEKYEYKGTDILPIGDIIYSKITDKFYAIDKKGKLYNVEMKDSEAKFIEVDNIDIKGLDSTNKGSVSVNNNGEILIFNIPDYGQVLTIIYNPKTKKTTYINKDADESTRIRAYFTDGNKVILEKRNSDDNYEMYVGELKDNYIKIYTKLEVEKDEEEYAGFSNAIMSDDGKKMIVSQCVCKDGNEGLKQYKRSVYKILTFN</sequence>
<evidence type="ECO:0000313" key="1">
    <source>
        <dbReference type="EMBL" id="MBB6714111.1"/>
    </source>
</evidence>
<evidence type="ECO:0008006" key="3">
    <source>
        <dbReference type="Google" id="ProtNLM"/>
    </source>
</evidence>
<dbReference type="RefSeq" id="WP_185163791.1">
    <property type="nucleotide sequence ID" value="NZ_JACKWY010000002.1"/>
</dbReference>
<accession>A0A7X0SAL6</accession>